<evidence type="ECO:0000256" key="3">
    <source>
        <dbReference type="ARBA" id="ARBA00022679"/>
    </source>
</evidence>
<comment type="similarity">
    <text evidence="1 5">Belongs to the Fmt family.</text>
</comment>
<reference evidence="8 9" key="1">
    <citation type="submission" date="2020-08" db="EMBL/GenBank/DDBJ databases">
        <authorList>
            <person name="Liu C."/>
            <person name="Sun Q."/>
        </authorList>
    </citation>
    <scope>NUCLEOTIDE SEQUENCE [LARGE SCALE GENOMIC DNA]</scope>
    <source>
        <strain evidence="8 9">NSJ-57</strain>
    </source>
</reference>
<evidence type="ECO:0000256" key="5">
    <source>
        <dbReference type="HAMAP-Rule" id="MF_00182"/>
    </source>
</evidence>
<evidence type="ECO:0000259" key="7">
    <source>
        <dbReference type="Pfam" id="PF02911"/>
    </source>
</evidence>
<dbReference type="Gene3D" id="3.40.50.12230">
    <property type="match status" value="1"/>
</dbReference>
<dbReference type="PANTHER" id="PTHR11138">
    <property type="entry name" value="METHIONYL-TRNA FORMYLTRANSFERASE"/>
    <property type="match status" value="1"/>
</dbReference>
<feature type="domain" description="Formyl transferase N-terminal" evidence="6">
    <location>
        <begin position="1"/>
        <end position="179"/>
    </location>
</feature>
<dbReference type="Pfam" id="PF02911">
    <property type="entry name" value="Formyl_trans_C"/>
    <property type="match status" value="1"/>
</dbReference>
<dbReference type="Pfam" id="PF00551">
    <property type="entry name" value="Formyl_trans_N"/>
    <property type="match status" value="1"/>
</dbReference>
<comment type="catalytic activity">
    <reaction evidence="5">
        <text>L-methionyl-tRNA(fMet) + (6R)-10-formyltetrahydrofolate = N-formyl-L-methionyl-tRNA(fMet) + (6S)-5,6,7,8-tetrahydrofolate + H(+)</text>
        <dbReference type="Rhea" id="RHEA:24380"/>
        <dbReference type="Rhea" id="RHEA-COMP:9952"/>
        <dbReference type="Rhea" id="RHEA-COMP:9953"/>
        <dbReference type="ChEBI" id="CHEBI:15378"/>
        <dbReference type="ChEBI" id="CHEBI:57453"/>
        <dbReference type="ChEBI" id="CHEBI:78530"/>
        <dbReference type="ChEBI" id="CHEBI:78844"/>
        <dbReference type="ChEBI" id="CHEBI:195366"/>
        <dbReference type="EC" id="2.1.2.9"/>
    </reaction>
</comment>
<dbReference type="EC" id="2.1.2.9" evidence="2 5"/>
<dbReference type="EMBL" id="CP060637">
    <property type="protein sequence ID" value="QNM16099.1"/>
    <property type="molecule type" value="Genomic_DNA"/>
</dbReference>
<dbReference type="InterPro" id="IPR002376">
    <property type="entry name" value="Formyl_transf_N"/>
</dbReference>
<keyword evidence="3 5" id="KW-0808">Transferase</keyword>
<evidence type="ECO:0000313" key="8">
    <source>
        <dbReference type="EMBL" id="QNM16099.1"/>
    </source>
</evidence>
<keyword evidence="9" id="KW-1185">Reference proteome</keyword>
<dbReference type="NCBIfam" id="TIGR00460">
    <property type="entry name" value="fmt"/>
    <property type="match status" value="1"/>
</dbReference>
<accession>A0A7G9GZ67</accession>
<evidence type="ECO:0000313" key="9">
    <source>
        <dbReference type="Proteomes" id="UP000515913"/>
    </source>
</evidence>
<dbReference type="InterPro" id="IPR044135">
    <property type="entry name" value="Met-tRNA-FMT_C"/>
</dbReference>
<evidence type="ECO:0000256" key="4">
    <source>
        <dbReference type="ARBA" id="ARBA00022917"/>
    </source>
</evidence>
<dbReference type="CDD" id="cd08646">
    <property type="entry name" value="FMT_core_Met-tRNA-FMT_N"/>
    <property type="match status" value="1"/>
</dbReference>
<evidence type="ECO:0000256" key="1">
    <source>
        <dbReference type="ARBA" id="ARBA00010699"/>
    </source>
</evidence>
<dbReference type="GO" id="GO:0004479">
    <property type="term" value="F:methionyl-tRNA formyltransferase activity"/>
    <property type="evidence" value="ECO:0007669"/>
    <property type="project" value="UniProtKB-UniRule"/>
</dbReference>
<dbReference type="SUPFAM" id="SSF50486">
    <property type="entry name" value="FMT C-terminal domain-like"/>
    <property type="match status" value="1"/>
</dbReference>
<gene>
    <name evidence="5" type="primary">fmt</name>
    <name evidence="8" type="ORF">H9Q81_04580</name>
</gene>
<feature type="binding site" evidence="5">
    <location>
        <begin position="108"/>
        <end position="111"/>
    </location>
    <ligand>
        <name>(6S)-5,6,7,8-tetrahydrofolate</name>
        <dbReference type="ChEBI" id="CHEBI:57453"/>
    </ligand>
</feature>
<keyword evidence="4 5" id="KW-0648">Protein biosynthesis</keyword>
<dbReference type="FunFam" id="3.40.50.12230:FF:000001">
    <property type="entry name" value="Methionyl-tRNA formyltransferase"/>
    <property type="match status" value="1"/>
</dbReference>
<dbReference type="Proteomes" id="UP000515913">
    <property type="component" value="Chromosome"/>
</dbReference>
<dbReference type="InterPro" id="IPR005793">
    <property type="entry name" value="Formyl_trans_C"/>
</dbReference>
<protein>
    <recommendedName>
        <fullName evidence="2 5">Methionyl-tRNA formyltransferase</fullName>
        <ecNumber evidence="2 5">2.1.2.9</ecNumber>
    </recommendedName>
</protein>
<evidence type="ECO:0000259" key="6">
    <source>
        <dbReference type="Pfam" id="PF00551"/>
    </source>
</evidence>
<dbReference type="PANTHER" id="PTHR11138:SF5">
    <property type="entry name" value="METHIONYL-TRNA FORMYLTRANSFERASE, MITOCHONDRIAL"/>
    <property type="match status" value="1"/>
</dbReference>
<dbReference type="SUPFAM" id="SSF53328">
    <property type="entry name" value="Formyltransferase"/>
    <property type="match status" value="1"/>
</dbReference>
<dbReference type="RefSeq" id="WP_187423212.1">
    <property type="nucleotide sequence ID" value="NZ_CP060637.1"/>
</dbReference>
<sequence length="310" mass="34889">MRILFMGTPDFAVPCFDILRSKYDIVGAFTKIDKPNMRGKKIKYTPVKEYALEHEIPIYQPNSLKTKETQDLIRDLNPDLIVVVAYGKILPKEVIDIPKYGVINVHSSLLPKYRGAAPINAALIHGEEETGVSIMYIAEELDAGDVILTKKTKITDKDNFQTLHDRLRDLGAQGLLEAVELIEQGKAPRYVQDHNSATFVKPFSKDDCKIDWSKTEREIFNFVRGMNPFPAAFSICNDKIFKIYAVEENFKVYEDGVPGQVVDKIKKKGLVVKTGNGSVVLTQVKPENKKVLTGVDIMNGNILQLGDRFE</sequence>
<organism evidence="8 9">
    <name type="scientific">Fusobacterium hominis</name>
    <dbReference type="NCBI Taxonomy" id="2764326"/>
    <lineage>
        <taxon>Bacteria</taxon>
        <taxon>Fusobacteriati</taxon>
        <taxon>Fusobacteriota</taxon>
        <taxon>Fusobacteriia</taxon>
        <taxon>Fusobacteriales</taxon>
        <taxon>Fusobacteriaceae</taxon>
        <taxon>Fusobacterium</taxon>
    </lineage>
</organism>
<dbReference type="GO" id="GO:0005829">
    <property type="term" value="C:cytosol"/>
    <property type="evidence" value="ECO:0007669"/>
    <property type="project" value="TreeGrafter"/>
</dbReference>
<evidence type="ECO:0000256" key="2">
    <source>
        <dbReference type="ARBA" id="ARBA00012261"/>
    </source>
</evidence>
<name>A0A7G9GZ67_9FUSO</name>
<feature type="domain" description="Formyl transferase C-terminal" evidence="7">
    <location>
        <begin position="204"/>
        <end position="300"/>
    </location>
</feature>
<dbReference type="AlphaFoldDB" id="A0A7G9GZ67"/>
<comment type="function">
    <text evidence="5">Attaches a formyl group to the free amino group of methionyl-tRNA(fMet). The formyl group appears to play a dual role in the initiator identity of N-formylmethionyl-tRNA by promoting its recognition by IF2 and preventing the misappropriation of this tRNA by the elongation apparatus.</text>
</comment>
<dbReference type="HAMAP" id="MF_00182">
    <property type="entry name" value="Formyl_trans"/>
    <property type="match status" value="1"/>
</dbReference>
<dbReference type="CDD" id="cd08704">
    <property type="entry name" value="Met_tRNA_FMT_C"/>
    <property type="match status" value="1"/>
</dbReference>
<dbReference type="InterPro" id="IPR005794">
    <property type="entry name" value="Fmt"/>
</dbReference>
<dbReference type="InterPro" id="IPR041711">
    <property type="entry name" value="Met-tRNA-FMT_N"/>
</dbReference>
<dbReference type="InterPro" id="IPR036477">
    <property type="entry name" value="Formyl_transf_N_sf"/>
</dbReference>
<proteinExistence type="inferred from homology"/>
<dbReference type="KEGG" id="fho:H9Q81_04580"/>
<dbReference type="InterPro" id="IPR011034">
    <property type="entry name" value="Formyl_transferase-like_C_sf"/>
</dbReference>